<evidence type="ECO:0000313" key="1">
    <source>
        <dbReference type="EMBL" id="HEN15055.1"/>
    </source>
</evidence>
<organism evidence="1">
    <name type="scientific">Schlesneria paludicola</name>
    <dbReference type="NCBI Taxonomy" id="360056"/>
    <lineage>
        <taxon>Bacteria</taxon>
        <taxon>Pseudomonadati</taxon>
        <taxon>Planctomycetota</taxon>
        <taxon>Planctomycetia</taxon>
        <taxon>Planctomycetales</taxon>
        <taxon>Planctomycetaceae</taxon>
        <taxon>Schlesneria</taxon>
    </lineage>
</organism>
<dbReference type="Pfam" id="PF07394">
    <property type="entry name" value="DUF1501"/>
    <property type="match status" value="1"/>
</dbReference>
<comment type="caution">
    <text evidence="1">The sequence shown here is derived from an EMBL/GenBank/DDBJ whole genome shotgun (WGS) entry which is preliminary data.</text>
</comment>
<dbReference type="InterPro" id="IPR010869">
    <property type="entry name" value="DUF1501"/>
</dbReference>
<dbReference type="EMBL" id="DSOK01000181">
    <property type="protein sequence ID" value="HEN15055.1"/>
    <property type="molecule type" value="Genomic_DNA"/>
</dbReference>
<dbReference type="SUPFAM" id="SSF53649">
    <property type="entry name" value="Alkaline phosphatase-like"/>
    <property type="match status" value="1"/>
</dbReference>
<dbReference type="Gene3D" id="3.40.720.10">
    <property type="entry name" value="Alkaline Phosphatase, subunit A"/>
    <property type="match status" value="1"/>
</dbReference>
<dbReference type="InterPro" id="IPR017850">
    <property type="entry name" value="Alkaline_phosphatase_core_sf"/>
</dbReference>
<dbReference type="AlphaFoldDB" id="A0A7C2P572"/>
<dbReference type="PANTHER" id="PTHR43737:SF1">
    <property type="entry name" value="DUF1501 DOMAIN-CONTAINING PROTEIN"/>
    <property type="match status" value="1"/>
</dbReference>
<proteinExistence type="predicted"/>
<reference evidence="1" key="1">
    <citation type="journal article" date="2020" name="mSystems">
        <title>Genome- and Community-Level Interaction Insights into Carbon Utilization and Element Cycling Functions of Hydrothermarchaeota in Hydrothermal Sediment.</title>
        <authorList>
            <person name="Zhou Z."/>
            <person name="Liu Y."/>
            <person name="Xu W."/>
            <person name="Pan J."/>
            <person name="Luo Z.H."/>
            <person name="Li M."/>
        </authorList>
    </citation>
    <scope>NUCLEOTIDE SEQUENCE [LARGE SCALE GENOMIC DNA]</scope>
    <source>
        <strain evidence="1">SpSt-339</strain>
    </source>
</reference>
<gene>
    <name evidence="1" type="ORF">ENQ76_06250</name>
</gene>
<protein>
    <submittedName>
        <fullName evidence="1">DUF1501 domain-containing protein</fullName>
    </submittedName>
</protein>
<name>A0A7C2P572_9PLAN</name>
<sequence>MSSSADQSCTGFRRLRCTRRTALQAGTFGALSLPQLLQAEASAGRAATAKSAILLFQFGGASHIDTFDPKPDAPAEIRGEFQAIPTTVAGRQICEHLPKLARLADRYALVRSVHHKSSSHNPGAYVALTGRESLIDIVTLNASANDFPHPGSIVDYLDQTPRSVPTSVSLPTMIADGPFRTPGEFAGFLGKRHDPIWVLKDPNATSFHVNELKLPAGVSVERIRDRRQALAGLNQLSQMGDAFEAVQGLSEYQGRAIDLVTSTAAQQAFDIHQEPAAVRDRYGRNRYGQSVLLARRLVEAGVRFVTVYYSAGISGWDTHKQNFSTLKDSRLPETDLAVSALLTDLQDRGLLDSTLVYWTGDFGRTPKINADAGRDHWPACGTVLMAGGGIPGGRDYGKSDPTGAYPADDPATPGDITATLFHCLGFDPHTEIYDQLNRPMPISNGQILRPLLASSA</sequence>
<accession>A0A7C2P572</accession>
<dbReference type="PANTHER" id="PTHR43737">
    <property type="entry name" value="BLL7424 PROTEIN"/>
    <property type="match status" value="1"/>
</dbReference>